<dbReference type="KEGG" id="tva:4775185"/>
<proteinExistence type="predicted"/>
<reference evidence="1" key="2">
    <citation type="journal article" date="2007" name="Science">
        <title>Draft genome sequence of the sexually transmitted pathogen Trichomonas vaginalis.</title>
        <authorList>
            <person name="Carlton J.M."/>
            <person name="Hirt R.P."/>
            <person name="Silva J.C."/>
            <person name="Delcher A.L."/>
            <person name="Schatz M."/>
            <person name="Zhao Q."/>
            <person name="Wortman J.R."/>
            <person name="Bidwell S.L."/>
            <person name="Alsmark U.C.M."/>
            <person name="Besteiro S."/>
            <person name="Sicheritz-Ponten T."/>
            <person name="Noel C.J."/>
            <person name="Dacks J.B."/>
            <person name="Foster P.G."/>
            <person name="Simillion C."/>
            <person name="Van de Peer Y."/>
            <person name="Miranda-Saavedra D."/>
            <person name="Barton G.J."/>
            <person name="Westrop G.D."/>
            <person name="Mueller S."/>
            <person name="Dessi D."/>
            <person name="Fiori P.L."/>
            <person name="Ren Q."/>
            <person name="Paulsen I."/>
            <person name="Zhang H."/>
            <person name="Bastida-Corcuera F.D."/>
            <person name="Simoes-Barbosa A."/>
            <person name="Brown M.T."/>
            <person name="Hayes R.D."/>
            <person name="Mukherjee M."/>
            <person name="Okumura C.Y."/>
            <person name="Schneider R."/>
            <person name="Smith A.J."/>
            <person name="Vanacova S."/>
            <person name="Villalvazo M."/>
            <person name="Haas B.J."/>
            <person name="Pertea M."/>
            <person name="Feldblyum T.V."/>
            <person name="Utterback T.R."/>
            <person name="Shu C.L."/>
            <person name="Osoegawa K."/>
            <person name="de Jong P.J."/>
            <person name="Hrdy I."/>
            <person name="Horvathova L."/>
            <person name="Zubacova Z."/>
            <person name="Dolezal P."/>
            <person name="Malik S.B."/>
            <person name="Logsdon J.M. Jr."/>
            <person name="Henze K."/>
            <person name="Gupta A."/>
            <person name="Wang C.C."/>
            <person name="Dunne R.L."/>
            <person name="Upcroft J.A."/>
            <person name="Upcroft P."/>
            <person name="White O."/>
            <person name="Salzberg S.L."/>
            <person name="Tang P."/>
            <person name="Chiu C.-H."/>
            <person name="Lee Y.-S."/>
            <person name="Embley T.M."/>
            <person name="Coombs G.H."/>
            <person name="Mottram J.C."/>
            <person name="Tachezy J."/>
            <person name="Fraser-Liggett C.M."/>
            <person name="Johnson P.J."/>
        </authorList>
    </citation>
    <scope>NUCLEOTIDE SEQUENCE [LARGE SCALE GENOMIC DNA]</scope>
    <source>
        <strain evidence="1">G3</strain>
    </source>
</reference>
<evidence type="ECO:0000313" key="2">
    <source>
        <dbReference type="Proteomes" id="UP000001542"/>
    </source>
</evidence>
<dbReference type="InParanoid" id="A2DR70"/>
<dbReference type="VEuPathDB" id="TrichDB:TVAGG3_0695710"/>
<reference evidence="1" key="1">
    <citation type="submission" date="2006-10" db="EMBL/GenBank/DDBJ databases">
        <authorList>
            <person name="Amadeo P."/>
            <person name="Zhao Q."/>
            <person name="Wortman J."/>
            <person name="Fraser-Liggett C."/>
            <person name="Carlton J."/>
        </authorList>
    </citation>
    <scope>NUCLEOTIDE SEQUENCE</scope>
    <source>
        <strain evidence="1">G3</strain>
    </source>
</reference>
<accession>A2DR70</accession>
<organism evidence="1 2">
    <name type="scientific">Trichomonas vaginalis (strain ATCC PRA-98 / G3)</name>
    <dbReference type="NCBI Taxonomy" id="412133"/>
    <lineage>
        <taxon>Eukaryota</taxon>
        <taxon>Metamonada</taxon>
        <taxon>Parabasalia</taxon>
        <taxon>Trichomonadida</taxon>
        <taxon>Trichomonadidae</taxon>
        <taxon>Trichomonas</taxon>
    </lineage>
</organism>
<gene>
    <name evidence="1" type="ORF">TVAG_303890</name>
</gene>
<name>A2DR70_TRIV3</name>
<dbReference type="Proteomes" id="UP000001542">
    <property type="component" value="Unassembled WGS sequence"/>
</dbReference>
<sequence>MSFNYLFDEETSLTLAKAFKEGKIEDATVIQNNTNEILSKESIPLPEIMKNVVIVMKNSPVLPTIQYSCYESMKEIANKYNVKGCLGYKVADLLFQSQYDKEQNCFKEDSRVEVIMEMINVLDPLTNEDREMAKGLFDTINTALSKDERYADFVNLED</sequence>
<evidence type="ECO:0000313" key="1">
    <source>
        <dbReference type="EMBL" id="EAY17169.1"/>
    </source>
</evidence>
<dbReference type="EMBL" id="DS113234">
    <property type="protein sequence ID" value="EAY17169.1"/>
    <property type="molecule type" value="Genomic_DNA"/>
</dbReference>
<dbReference type="SMR" id="A2DR70"/>
<protein>
    <submittedName>
        <fullName evidence="1">Uncharacterized protein</fullName>
    </submittedName>
</protein>
<dbReference type="AlphaFoldDB" id="A2DR70"/>
<dbReference type="VEuPathDB" id="TrichDB:TVAG_303890"/>
<dbReference type="RefSeq" id="XP_001329392.1">
    <property type="nucleotide sequence ID" value="XM_001329357.1"/>
</dbReference>
<keyword evidence="2" id="KW-1185">Reference proteome</keyword>